<dbReference type="InterPro" id="IPR001030">
    <property type="entry name" value="Acoase/IPM_deHydtase_lsu_aba"/>
</dbReference>
<dbReference type="Gene3D" id="3.30.499.10">
    <property type="entry name" value="Aconitase, domain 3"/>
    <property type="match status" value="2"/>
</dbReference>
<dbReference type="HAMAP" id="MF_01027">
    <property type="entry name" value="LeuC_type2"/>
    <property type="match status" value="1"/>
</dbReference>
<comment type="caution">
    <text evidence="10">The sequence shown here is derived from an EMBL/GenBank/DDBJ whole genome shotgun (WGS) entry which is preliminary data.</text>
</comment>
<keyword evidence="2 8" id="KW-0004">4Fe-4S</keyword>
<dbReference type="InterPro" id="IPR036008">
    <property type="entry name" value="Aconitase_4Fe-4S_dom"/>
</dbReference>
<dbReference type="InterPro" id="IPR018136">
    <property type="entry name" value="Aconitase_4Fe-4S_BS"/>
</dbReference>
<keyword evidence="4 8" id="KW-0408">Iron</keyword>
<gene>
    <name evidence="8" type="primary">leuC</name>
    <name evidence="10" type="ORF">ENT99_02845</name>
</gene>
<comment type="subunit">
    <text evidence="8">Heterodimer of LeuC and LeuD.</text>
</comment>
<dbReference type="InterPro" id="IPR011826">
    <property type="entry name" value="HAcnase/IPMdehydase_lsu_prok"/>
</dbReference>
<feature type="binding site" evidence="8">
    <location>
        <position position="357"/>
    </location>
    <ligand>
        <name>[4Fe-4S] cluster</name>
        <dbReference type="ChEBI" id="CHEBI:49883"/>
    </ligand>
</feature>
<dbReference type="GO" id="GO:0046872">
    <property type="term" value="F:metal ion binding"/>
    <property type="evidence" value="ECO:0007669"/>
    <property type="project" value="UniProtKB-KW"/>
</dbReference>
<dbReference type="UniPathway" id="UPA00048">
    <property type="reaction ID" value="UER00071"/>
</dbReference>
<evidence type="ECO:0000256" key="5">
    <source>
        <dbReference type="ARBA" id="ARBA00023014"/>
    </source>
</evidence>
<keyword evidence="3 8" id="KW-0479">Metal-binding</keyword>
<feature type="domain" description="Aconitase/3-isopropylmalate dehydratase large subunit alpha/beta/alpha" evidence="9">
    <location>
        <begin position="58"/>
        <end position="283"/>
    </location>
</feature>
<evidence type="ECO:0000256" key="7">
    <source>
        <dbReference type="ARBA" id="ARBA00023304"/>
    </source>
</evidence>
<comment type="pathway">
    <text evidence="8">Amino-acid biosynthesis; L-leucine biosynthesis; L-leucine from 3-methyl-2-oxobutanoate: step 2/4.</text>
</comment>
<evidence type="ECO:0000256" key="4">
    <source>
        <dbReference type="ARBA" id="ARBA00023004"/>
    </source>
</evidence>
<comment type="cofactor">
    <cofactor evidence="8">
        <name>[4Fe-4S] cluster</name>
        <dbReference type="ChEBI" id="CHEBI:49883"/>
    </cofactor>
    <text evidence="8">Binds 1 [4Fe-4S] cluster per subunit.</text>
</comment>
<keyword evidence="6 8" id="KW-0456">Lyase</keyword>
<evidence type="ECO:0000313" key="10">
    <source>
        <dbReference type="EMBL" id="HFQ78625.1"/>
    </source>
</evidence>
<dbReference type="SUPFAM" id="SSF53732">
    <property type="entry name" value="Aconitase iron-sulfur domain"/>
    <property type="match status" value="1"/>
</dbReference>
<dbReference type="Pfam" id="PF00330">
    <property type="entry name" value="Aconitase"/>
    <property type="match status" value="2"/>
</dbReference>
<dbReference type="InterPro" id="IPR033941">
    <property type="entry name" value="IPMI_cat"/>
</dbReference>
<dbReference type="NCBIfam" id="TIGR01343">
    <property type="entry name" value="hacA_fam"/>
    <property type="match status" value="1"/>
</dbReference>
<dbReference type="NCBIfam" id="TIGR02086">
    <property type="entry name" value="IPMI_arch"/>
    <property type="match status" value="1"/>
</dbReference>
<evidence type="ECO:0000256" key="1">
    <source>
        <dbReference type="ARBA" id="ARBA00022430"/>
    </source>
</evidence>
<feature type="binding site" evidence="8">
    <location>
        <position position="297"/>
    </location>
    <ligand>
        <name>[4Fe-4S] cluster</name>
        <dbReference type="ChEBI" id="CHEBI:49883"/>
    </ligand>
</feature>
<protein>
    <recommendedName>
        <fullName evidence="8">3-isopropylmalate dehydratase large subunit</fullName>
        <ecNumber evidence="8">4.2.1.33</ecNumber>
    </recommendedName>
    <alternativeName>
        <fullName evidence="8">Alpha-IPM isomerase</fullName>
        <shortName evidence="8">IPMI</shortName>
    </alternativeName>
    <alternativeName>
        <fullName evidence="8">Isopropylmalate isomerase</fullName>
    </alternativeName>
</protein>
<keyword evidence="8" id="KW-0028">Amino-acid biosynthesis</keyword>
<name>A0A832ELV5_9CREN</name>
<dbReference type="InterPro" id="IPR006251">
    <property type="entry name" value="Homoacnase/IPMdehydase_lsu"/>
</dbReference>
<organism evidence="10">
    <name type="scientific">Ignisphaera aggregans</name>
    <dbReference type="NCBI Taxonomy" id="334771"/>
    <lineage>
        <taxon>Archaea</taxon>
        <taxon>Thermoproteota</taxon>
        <taxon>Thermoprotei</taxon>
        <taxon>Desulfurococcales</taxon>
        <taxon>Desulfurococcaceae</taxon>
        <taxon>Ignisphaera</taxon>
    </lineage>
</organism>
<dbReference type="PANTHER" id="PTHR43822">
    <property type="entry name" value="HOMOACONITASE, MITOCHONDRIAL-RELATED"/>
    <property type="match status" value="1"/>
</dbReference>
<dbReference type="GO" id="GO:0003861">
    <property type="term" value="F:3-isopropylmalate dehydratase activity"/>
    <property type="evidence" value="ECO:0007669"/>
    <property type="project" value="UniProtKB-UniRule"/>
</dbReference>
<dbReference type="PANTHER" id="PTHR43822:SF2">
    <property type="entry name" value="HOMOACONITASE, MITOCHONDRIAL"/>
    <property type="match status" value="1"/>
</dbReference>
<dbReference type="PRINTS" id="PR00415">
    <property type="entry name" value="ACONITASE"/>
</dbReference>
<evidence type="ECO:0000256" key="8">
    <source>
        <dbReference type="HAMAP-Rule" id="MF_01027"/>
    </source>
</evidence>
<dbReference type="CDD" id="cd01583">
    <property type="entry name" value="IPMI"/>
    <property type="match status" value="1"/>
</dbReference>
<feature type="domain" description="Aconitase/3-isopropylmalate dehydratase large subunit alpha/beta/alpha" evidence="9">
    <location>
        <begin position="284"/>
        <end position="408"/>
    </location>
</feature>
<dbReference type="GO" id="GO:0051539">
    <property type="term" value="F:4 iron, 4 sulfur cluster binding"/>
    <property type="evidence" value="ECO:0007669"/>
    <property type="project" value="UniProtKB-KW"/>
</dbReference>
<keyword evidence="5 8" id="KW-0411">Iron-sulfur</keyword>
<proteinExistence type="inferred from homology"/>
<dbReference type="EC" id="4.2.1.33" evidence="8"/>
<feature type="binding site" evidence="8">
    <location>
        <position position="360"/>
    </location>
    <ligand>
        <name>[4Fe-4S] cluster</name>
        <dbReference type="ChEBI" id="CHEBI:49883"/>
    </ligand>
</feature>
<comment type="similarity">
    <text evidence="8">Belongs to the aconitase/IPM isomerase family. LeuC type 2 subfamily.</text>
</comment>
<evidence type="ECO:0000256" key="2">
    <source>
        <dbReference type="ARBA" id="ARBA00022485"/>
    </source>
</evidence>
<comment type="function">
    <text evidence="8">Catalyzes the isomerization between 2-isopropylmalate and 3-isopropylmalate, via the formation of 2-isopropylmaleate.</text>
</comment>
<accession>A0A832ELV5</accession>
<evidence type="ECO:0000256" key="3">
    <source>
        <dbReference type="ARBA" id="ARBA00022723"/>
    </source>
</evidence>
<dbReference type="InterPro" id="IPR050067">
    <property type="entry name" value="IPM_dehydratase_rel_enz"/>
</dbReference>
<reference evidence="10" key="1">
    <citation type="journal article" date="2020" name="mSystems">
        <title>Genome- and Community-Level Interaction Insights into Carbon Utilization and Element Cycling Functions of Hydrothermarchaeota in Hydrothermal Sediment.</title>
        <authorList>
            <person name="Zhou Z."/>
            <person name="Liu Y."/>
            <person name="Xu W."/>
            <person name="Pan J."/>
            <person name="Luo Z.H."/>
            <person name="Li M."/>
        </authorList>
    </citation>
    <scope>NUCLEOTIDE SEQUENCE</scope>
    <source>
        <strain evidence="10">SpSt-629</strain>
    </source>
</reference>
<keyword evidence="1 8" id="KW-0432">Leucine biosynthesis</keyword>
<dbReference type="PROSITE" id="PS01244">
    <property type="entry name" value="ACONITASE_2"/>
    <property type="match status" value="1"/>
</dbReference>
<keyword evidence="7 8" id="KW-0100">Branched-chain amino acid biosynthesis</keyword>
<dbReference type="EMBL" id="DTAU01000049">
    <property type="protein sequence ID" value="HFQ78625.1"/>
    <property type="molecule type" value="Genomic_DNA"/>
</dbReference>
<dbReference type="GO" id="GO:0009098">
    <property type="term" value="P:L-leucine biosynthetic process"/>
    <property type="evidence" value="ECO:0007669"/>
    <property type="project" value="UniProtKB-UniRule"/>
</dbReference>
<dbReference type="AlphaFoldDB" id="A0A832ELV5"/>
<evidence type="ECO:0000259" key="9">
    <source>
        <dbReference type="Pfam" id="PF00330"/>
    </source>
</evidence>
<evidence type="ECO:0000256" key="6">
    <source>
        <dbReference type="ARBA" id="ARBA00023239"/>
    </source>
</evidence>
<dbReference type="PROSITE" id="PS00450">
    <property type="entry name" value="ACONITASE_1"/>
    <property type="match status" value="1"/>
</dbReference>
<dbReference type="NCBIfam" id="NF001614">
    <property type="entry name" value="PRK00402.1"/>
    <property type="match status" value="1"/>
</dbReference>
<comment type="catalytic activity">
    <reaction evidence="8">
        <text>(2R,3S)-3-isopropylmalate = (2S)-2-isopropylmalate</text>
        <dbReference type="Rhea" id="RHEA:32287"/>
        <dbReference type="ChEBI" id="CHEBI:1178"/>
        <dbReference type="ChEBI" id="CHEBI:35121"/>
        <dbReference type="EC" id="4.2.1.33"/>
    </reaction>
</comment>
<dbReference type="InterPro" id="IPR015931">
    <property type="entry name" value="Acnase/IPM_dHydase_lsu_aba_1/3"/>
</dbReference>
<sequence>MGLIDVLLSRVVGKDVVPGDITVVDVDVIYAQDGTAPLVIDVIERELGIDKLLASDRTFFFIDHSSPAPHVSAATVHKEMRKFGKKHGVRVYDVGSGICHQVVVDEGIVRPGMIVMGADSHTPTVGALGLFALGVGSTDAAIATAYGKQWVRVPPTMKIVLVGVPQIGVMSKDIILSVIGEFGTDGMIGKAVEFHGDTLRHLSMDARLTLTNMCTEMSAESAVIPVDDVTNAWLKERNITHYRFIDYDSKRSNFIDEAIFEVDKIEPVVAAPPDVDNVVTVNEVGNVEIDQVFVGSCTNGRLEDMEIVARILNKRKVHRNVRCIVSPASRRVYIEALKRGYIDIIVEAGCVIAPPTCGPCVGAHMGILGEDEIAVSTTNRNFPGRMGHKNSKVYLSSPAVAVASAIEGKIADPRKYLS</sequence>